<name>A0A0E9SVP6_ANGAN</name>
<reference evidence="1" key="1">
    <citation type="submission" date="2014-11" db="EMBL/GenBank/DDBJ databases">
        <authorList>
            <person name="Amaro Gonzalez C."/>
        </authorList>
    </citation>
    <scope>NUCLEOTIDE SEQUENCE</scope>
</reference>
<accession>A0A0E9SVP6</accession>
<dbReference type="PROSITE" id="PS51257">
    <property type="entry name" value="PROKAR_LIPOPROTEIN"/>
    <property type="match status" value="1"/>
</dbReference>
<proteinExistence type="predicted"/>
<dbReference type="AlphaFoldDB" id="A0A0E9SVP6"/>
<sequence>MSYLRYICFWQLQFFSACLFNHIELSRVGNSSNSICLQKRKKLLVSKVIIKRTFKHTRDLAGLKENHNWVLIFI</sequence>
<protein>
    <submittedName>
        <fullName evidence="1">Uncharacterized protein</fullName>
    </submittedName>
</protein>
<reference evidence="1" key="2">
    <citation type="journal article" date="2015" name="Fish Shellfish Immunol.">
        <title>Early steps in the European eel (Anguilla anguilla)-Vibrio vulnificus interaction in the gills: Role of the RtxA13 toxin.</title>
        <authorList>
            <person name="Callol A."/>
            <person name="Pajuelo D."/>
            <person name="Ebbesson L."/>
            <person name="Teles M."/>
            <person name="MacKenzie S."/>
            <person name="Amaro C."/>
        </authorList>
    </citation>
    <scope>NUCLEOTIDE SEQUENCE</scope>
</reference>
<dbReference type="EMBL" id="GBXM01063944">
    <property type="protein sequence ID" value="JAH44633.1"/>
    <property type="molecule type" value="Transcribed_RNA"/>
</dbReference>
<evidence type="ECO:0000313" key="1">
    <source>
        <dbReference type="EMBL" id="JAH44633.1"/>
    </source>
</evidence>
<organism evidence="1">
    <name type="scientific">Anguilla anguilla</name>
    <name type="common">European freshwater eel</name>
    <name type="synonym">Muraena anguilla</name>
    <dbReference type="NCBI Taxonomy" id="7936"/>
    <lineage>
        <taxon>Eukaryota</taxon>
        <taxon>Metazoa</taxon>
        <taxon>Chordata</taxon>
        <taxon>Craniata</taxon>
        <taxon>Vertebrata</taxon>
        <taxon>Euteleostomi</taxon>
        <taxon>Actinopterygii</taxon>
        <taxon>Neopterygii</taxon>
        <taxon>Teleostei</taxon>
        <taxon>Anguilliformes</taxon>
        <taxon>Anguillidae</taxon>
        <taxon>Anguilla</taxon>
    </lineage>
</organism>